<protein>
    <submittedName>
        <fullName evidence="1">Uncharacterized protein</fullName>
    </submittedName>
</protein>
<dbReference type="AlphaFoldDB" id="A0A0B0MQI0"/>
<comment type="caution">
    <text evidence="1">The sequence shown here is derived from an EMBL/GenBank/DDBJ whole genome shotgun (WGS) entry which is preliminary data.</text>
</comment>
<accession>A0A0B0MQI0</accession>
<evidence type="ECO:0000313" key="1">
    <source>
        <dbReference type="EMBL" id="KHG01744.1"/>
    </source>
</evidence>
<name>A0A0B0MQI0_GOSAR</name>
<dbReference type="EMBL" id="JRRC01213797">
    <property type="protein sequence ID" value="KHG01744.1"/>
    <property type="molecule type" value="Genomic_DNA"/>
</dbReference>
<proteinExistence type="predicted"/>
<organism evidence="1 2">
    <name type="scientific">Gossypium arboreum</name>
    <name type="common">Tree cotton</name>
    <name type="synonym">Gossypium nanking</name>
    <dbReference type="NCBI Taxonomy" id="29729"/>
    <lineage>
        <taxon>Eukaryota</taxon>
        <taxon>Viridiplantae</taxon>
        <taxon>Streptophyta</taxon>
        <taxon>Embryophyta</taxon>
        <taxon>Tracheophyta</taxon>
        <taxon>Spermatophyta</taxon>
        <taxon>Magnoliopsida</taxon>
        <taxon>eudicotyledons</taxon>
        <taxon>Gunneridae</taxon>
        <taxon>Pentapetalae</taxon>
        <taxon>rosids</taxon>
        <taxon>malvids</taxon>
        <taxon>Malvales</taxon>
        <taxon>Malvaceae</taxon>
        <taxon>Malvoideae</taxon>
        <taxon>Gossypium</taxon>
    </lineage>
</organism>
<evidence type="ECO:0000313" key="2">
    <source>
        <dbReference type="Proteomes" id="UP000032142"/>
    </source>
</evidence>
<reference evidence="2" key="1">
    <citation type="submission" date="2014-09" db="EMBL/GenBank/DDBJ databases">
        <authorList>
            <person name="Mudge J."/>
            <person name="Ramaraj T."/>
            <person name="Lindquist I.E."/>
            <person name="Bharti A.K."/>
            <person name="Sundararajan A."/>
            <person name="Cameron C.T."/>
            <person name="Woodward J.E."/>
            <person name="May G.D."/>
            <person name="Brubaker C."/>
            <person name="Broadhvest J."/>
            <person name="Wilkins T.A."/>
        </authorList>
    </citation>
    <scope>NUCLEOTIDE SEQUENCE</scope>
    <source>
        <strain evidence="2">cv. AKA8401</strain>
    </source>
</reference>
<dbReference type="Proteomes" id="UP000032142">
    <property type="component" value="Unassembled WGS sequence"/>
</dbReference>
<keyword evidence="2" id="KW-1185">Reference proteome</keyword>
<sequence length="16" mass="1899">MFLLSMWYTESPAPIL</sequence>
<gene>
    <name evidence="1" type="ORF">F383_23735</name>
</gene>